<dbReference type="AlphaFoldDB" id="A0A198A7I3"/>
<dbReference type="PANTHER" id="PTHR43364:SF1">
    <property type="entry name" value="OXIDOREDUCTASE YDHF"/>
    <property type="match status" value="1"/>
</dbReference>
<feature type="domain" description="NADP-dependent oxidoreductase" evidence="1">
    <location>
        <begin position="15"/>
        <end position="301"/>
    </location>
</feature>
<protein>
    <submittedName>
        <fullName evidence="2">Aldo/keto reductase</fullName>
    </submittedName>
</protein>
<gene>
    <name evidence="2" type="ORF">A8708_21945</name>
</gene>
<sequence>MKIMPLERRGISNSRIVFGCMGLGGDWAGNPLTKEDYITAERAVEAALSIGITMFDHADIYKRGNSETVFGQVLKNRPDLRDQIILQSKCGIRFQDDQHPQRFDFSKNHILSSVDGILGRLGIEHIDILLLHRPDPLMEPEEIAEAFNTLRSAGKVRHFGVSNMTSAQMRFIQNSLPEPLVVNQLEMSLARVDWIEQGILVNQKVGASVNFADGILEYCQMNDVQIQAWGPLAKGKFSGSDISDAPDTVKKTAALVQKLAAEKETTPEAIVLGWLMKHPARIQPVIGTSSAQRIVACEDAVRIADNMTREEWYALLESSRGVRMP</sequence>
<dbReference type="InterPro" id="IPR036812">
    <property type="entry name" value="NAD(P)_OxRdtase_dom_sf"/>
</dbReference>
<dbReference type="SUPFAM" id="SSF51430">
    <property type="entry name" value="NAD(P)-linked oxidoreductase"/>
    <property type="match status" value="1"/>
</dbReference>
<dbReference type="CDD" id="cd19092">
    <property type="entry name" value="AKR_BsYcsN_EcYdhF-like"/>
    <property type="match status" value="1"/>
</dbReference>
<dbReference type="Pfam" id="PF00248">
    <property type="entry name" value="Aldo_ket_red"/>
    <property type="match status" value="1"/>
</dbReference>
<dbReference type="InterPro" id="IPR050523">
    <property type="entry name" value="AKR_Detox_Biosynth"/>
</dbReference>
<accession>A0A198A7I3</accession>
<evidence type="ECO:0000259" key="1">
    <source>
        <dbReference type="Pfam" id="PF00248"/>
    </source>
</evidence>
<comment type="caution">
    <text evidence="2">The sequence shown here is derived from an EMBL/GenBank/DDBJ whole genome shotgun (WGS) entry which is preliminary data.</text>
</comment>
<name>A0A198A7I3_9BACL</name>
<dbReference type="RefSeq" id="WP_068665918.1">
    <property type="nucleotide sequence ID" value="NZ_LYPB01000072.1"/>
</dbReference>
<dbReference type="PANTHER" id="PTHR43364">
    <property type="entry name" value="NADH-SPECIFIC METHYLGLYOXAL REDUCTASE-RELATED"/>
    <property type="match status" value="1"/>
</dbReference>
<reference evidence="2 3" key="1">
    <citation type="submission" date="2016-05" db="EMBL/GenBank/DDBJ databases">
        <title>Paenibacillus sp. 1ZS3-15 nov., isolated from the rhizosphere soil.</title>
        <authorList>
            <person name="Zhang X.X."/>
            <person name="Zhang J."/>
        </authorList>
    </citation>
    <scope>NUCLEOTIDE SEQUENCE [LARGE SCALE GENOMIC DNA]</scope>
    <source>
        <strain evidence="2 3">1ZS3-15</strain>
    </source>
</reference>
<dbReference type="GO" id="GO:0005829">
    <property type="term" value="C:cytosol"/>
    <property type="evidence" value="ECO:0007669"/>
    <property type="project" value="TreeGrafter"/>
</dbReference>
<dbReference type="InterPro" id="IPR023210">
    <property type="entry name" value="NADP_OxRdtase_dom"/>
</dbReference>
<evidence type="ECO:0000313" key="3">
    <source>
        <dbReference type="Proteomes" id="UP000078454"/>
    </source>
</evidence>
<dbReference type="EMBL" id="LYPB01000072">
    <property type="protein sequence ID" value="OAS17434.1"/>
    <property type="molecule type" value="Genomic_DNA"/>
</dbReference>
<evidence type="ECO:0000313" key="2">
    <source>
        <dbReference type="EMBL" id="OAS17434.1"/>
    </source>
</evidence>
<dbReference type="OrthoDB" id="9773828at2"/>
<dbReference type="Gene3D" id="3.20.20.100">
    <property type="entry name" value="NADP-dependent oxidoreductase domain"/>
    <property type="match status" value="1"/>
</dbReference>
<keyword evidence="3" id="KW-1185">Reference proteome</keyword>
<organism evidence="2 3">
    <name type="scientific">Paenibacillus oryzisoli</name>
    <dbReference type="NCBI Taxonomy" id="1850517"/>
    <lineage>
        <taxon>Bacteria</taxon>
        <taxon>Bacillati</taxon>
        <taxon>Bacillota</taxon>
        <taxon>Bacilli</taxon>
        <taxon>Bacillales</taxon>
        <taxon>Paenibacillaceae</taxon>
        <taxon>Paenibacillus</taxon>
    </lineage>
</organism>
<dbReference type="Proteomes" id="UP000078454">
    <property type="component" value="Unassembled WGS sequence"/>
</dbReference>
<proteinExistence type="predicted"/>